<sequence length="1062" mass="109102">MRRGRGRPVVPLLVLTVLVSLLTSLLTLTGAGTARADDPVECAPLALAPFGDPGDSVARGTLAGGAKACHTVTAEPGRHQVSLADPHQEAFLVVRGADGTEAECTAPNYGVRWCDFPAAGSYTVVVDNSGGFDATDYQLGVVPLAGSEGCAPAVGTSWDLPPATFKVVSPVQVDCLPFRGEPGERVNVYRGDVRQWITDETGADICGRGEDDEHGCVLPGDGPYRVLAYRFSDSERPVDEQVQIRRLSGAAGCPVLTTGVYGTPPVPGTLRCRSLTVPAAGRFLVSALNPEQNEALWSYVYDGEGKKVCQAGGWCTFPAAGRYTLVVGDPNRISDPEYATAFLDRTGTEGCRSVGWGRHEGEFGGAGEYDCLLLPGSEGARFAALTKLGGPGPRPAIEVVDAEGVTQCTDDALSTGTCAPAGTAPHRLLVHADSGTTGAYALDLVRTDTPEGCAELPSGSFADDGARATFGTGGGVFSRCLSVPAGEHTDGEVFQLIATSGGVAARFSVVDADGKKVCDRSAATNGWVLCALTPGKAHTVLVSGRDQTATYTLARRDVTESAASAGCATSAATKVGAASVPGTHGVPGTLRCHRVTTGATTDVVHIDVRDRLGTGNIAVFGGDGGMECSFRNRPCAVSGSTSHQVLVQVPANLKTAPDYRLDALRIAGADGPAAECEKVPTVAYGYGPVTGSLDESRTAVCAVLPTAGFDTFDTEISDTTGAATTAVPALYTMSSWSNGCVNSSDGYSCRVDGSSGQSTPSLFLLGLPEKASTTSYRAKLVCSFSLCGTEDVGVTSVGPDTGEAESKVTLTVTGTALPADAEVRLYQSGRRITAKTESVSTDHRTLTAVVDLTGVSPGTWSVSVIARGWEFQRGTFTVTRAQLRNTAAPKVSGTVAAGAKATAKPGSWSSTPSSYTYQWNADGKAIKGATGSTYTVPAGLLGKRLSVTVGAARPGWDGGTSTSAAVTVAKGAAPRATKVPVITGTAKVGKTLKAGKGTWSPAATSYGYQWYAGGKVIKGATKASLVLKAAQKGKKITVKVVAHRTGHKDGSAVSKATKAVVK</sequence>
<evidence type="ECO:0000313" key="2">
    <source>
        <dbReference type="Proteomes" id="UP001365781"/>
    </source>
</evidence>
<keyword evidence="2" id="KW-1185">Reference proteome</keyword>
<protein>
    <submittedName>
        <fullName evidence="1">Tat pathway signal protein</fullName>
    </submittedName>
</protein>
<evidence type="ECO:0000313" key="1">
    <source>
        <dbReference type="EMBL" id="MEI5615108.1"/>
    </source>
</evidence>
<organism evidence="1 2">
    <name type="scientific">Streptomyces brasiliscabiei</name>
    <dbReference type="NCBI Taxonomy" id="2736302"/>
    <lineage>
        <taxon>Bacteria</taxon>
        <taxon>Bacillati</taxon>
        <taxon>Actinomycetota</taxon>
        <taxon>Actinomycetes</taxon>
        <taxon>Kitasatosporales</taxon>
        <taxon>Streptomycetaceae</taxon>
        <taxon>Streptomyces</taxon>
    </lineage>
</organism>
<dbReference type="EMBL" id="JBBAYM010000034">
    <property type="protein sequence ID" value="MEI5615108.1"/>
    <property type="molecule type" value="Genomic_DNA"/>
</dbReference>
<proteinExistence type="predicted"/>
<accession>A0ABU8GPI5</accession>
<dbReference type="Gene3D" id="2.60.40.2700">
    <property type="match status" value="2"/>
</dbReference>
<name>A0ABU8GPI5_9ACTN</name>
<gene>
    <name evidence="1" type="ORF">WB403_38905</name>
</gene>
<reference evidence="1 2" key="1">
    <citation type="submission" date="2024-03" db="EMBL/GenBank/DDBJ databases">
        <title>First Report of Pectobacterium brasiliscabiei causing potato scab in china.</title>
        <authorList>
            <person name="Handique U."/>
        </authorList>
    </citation>
    <scope>NUCLEOTIDE SEQUENCE [LARGE SCALE GENOMIC DNA]</scope>
    <source>
        <strain evidence="1 2">ZRIMU1503</strain>
    </source>
</reference>
<dbReference type="Proteomes" id="UP001365781">
    <property type="component" value="Unassembled WGS sequence"/>
</dbReference>
<comment type="caution">
    <text evidence="1">The sequence shown here is derived from an EMBL/GenBank/DDBJ whole genome shotgun (WGS) entry which is preliminary data.</text>
</comment>
<dbReference type="RefSeq" id="WP_336541810.1">
    <property type="nucleotide sequence ID" value="NZ_JBBAYL010000027.1"/>
</dbReference>